<sequence length="147" mass="15991">MHFRGGVLQFCWRPLHFCSMPLHFQASALHRRAGGGKVEETGGGRFLSSKFELGKAGCRPALIHLGKCALHFCSMPLHFWGSAFHRVWICSTFARGRSIFGGARSTAFGFAPLLHVAAPFSGERVPHARAGSPEIEKAGTRPAFSPT</sequence>
<reference evidence="2 3" key="1">
    <citation type="submission" date="2018-03" db="EMBL/GenBank/DDBJ databases">
        <title>Genomic Encyclopedia of Type Strains, Phase III (KMG-III): the genomes of soil and plant-associated and newly described type strains.</title>
        <authorList>
            <person name="Whitman W."/>
        </authorList>
    </citation>
    <scope>NUCLEOTIDE SEQUENCE [LARGE SCALE GENOMIC DNA]</scope>
    <source>
        <strain evidence="2 3">CGMCC 1.07653</strain>
    </source>
</reference>
<organism evidence="2 3">
    <name type="scientific">Salsuginibacillus halophilus</name>
    <dbReference type="NCBI Taxonomy" id="517424"/>
    <lineage>
        <taxon>Bacteria</taxon>
        <taxon>Bacillati</taxon>
        <taxon>Bacillota</taxon>
        <taxon>Bacilli</taxon>
        <taxon>Bacillales</taxon>
        <taxon>Bacillaceae</taxon>
        <taxon>Salsuginibacillus</taxon>
    </lineage>
</organism>
<gene>
    <name evidence="2" type="ORF">B0H94_1236</name>
</gene>
<evidence type="ECO:0000313" key="3">
    <source>
        <dbReference type="Proteomes" id="UP000242310"/>
    </source>
</evidence>
<protein>
    <submittedName>
        <fullName evidence="2">Uncharacterized protein</fullName>
    </submittedName>
</protein>
<name>A0A2P8H3N9_9BACI</name>
<keyword evidence="3" id="KW-1185">Reference proteome</keyword>
<proteinExistence type="predicted"/>
<feature type="region of interest" description="Disordered" evidence="1">
    <location>
        <begin position="125"/>
        <end position="147"/>
    </location>
</feature>
<evidence type="ECO:0000256" key="1">
    <source>
        <dbReference type="SAM" id="MobiDB-lite"/>
    </source>
</evidence>
<accession>A0A2P8H3N9</accession>
<dbReference type="EMBL" id="PYAV01000023">
    <property type="protein sequence ID" value="PSL40810.1"/>
    <property type="molecule type" value="Genomic_DNA"/>
</dbReference>
<evidence type="ECO:0000313" key="2">
    <source>
        <dbReference type="EMBL" id="PSL40810.1"/>
    </source>
</evidence>
<comment type="caution">
    <text evidence="2">The sequence shown here is derived from an EMBL/GenBank/DDBJ whole genome shotgun (WGS) entry which is preliminary data.</text>
</comment>
<dbReference type="Proteomes" id="UP000242310">
    <property type="component" value="Unassembled WGS sequence"/>
</dbReference>
<dbReference type="AlphaFoldDB" id="A0A2P8H3N9"/>